<dbReference type="PANTHER" id="PTHR31435:SF10">
    <property type="entry name" value="BSR4717 PROTEIN"/>
    <property type="match status" value="1"/>
</dbReference>
<dbReference type="Gene3D" id="3.40.630.30">
    <property type="match status" value="1"/>
</dbReference>
<evidence type="ECO:0000313" key="2">
    <source>
        <dbReference type="EMBL" id="KRT17240.1"/>
    </source>
</evidence>
<proteinExistence type="predicted"/>
<keyword evidence="3" id="KW-1185">Reference proteome</keyword>
<organism evidence="2 3">
    <name type="scientific">Pedobacter ginsenosidimutans</name>
    <dbReference type="NCBI Taxonomy" id="687842"/>
    <lineage>
        <taxon>Bacteria</taxon>
        <taxon>Pseudomonadati</taxon>
        <taxon>Bacteroidota</taxon>
        <taxon>Sphingobacteriia</taxon>
        <taxon>Sphingobacteriales</taxon>
        <taxon>Sphingobacteriaceae</taxon>
        <taxon>Pedobacter</taxon>
    </lineage>
</organism>
<sequence length="93" mass="10375">MEIQQINNEKKGQFEALENGLQAGVMAYVWAGPGKFIIDHTEVNQDFAGKGVGKKLVFAAVNYARENKMKILPLCPFAKSVFDKTPEIQDVLF</sequence>
<evidence type="ECO:0000313" key="3">
    <source>
        <dbReference type="Proteomes" id="UP000051950"/>
    </source>
</evidence>
<comment type="caution">
    <text evidence="2">The sequence shown here is derived from an EMBL/GenBank/DDBJ whole genome shotgun (WGS) entry which is preliminary data.</text>
</comment>
<dbReference type="OrthoDB" id="9793389at2"/>
<dbReference type="Proteomes" id="UP000051950">
    <property type="component" value="Unassembled WGS sequence"/>
</dbReference>
<dbReference type="CDD" id="cd04301">
    <property type="entry name" value="NAT_SF"/>
    <property type="match status" value="1"/>
</dbReference>
<dbReference type="Pfam" id="PF14542">
    <property type="entry name" value="Acetyltransf_CG"/>
    <property type="match status" value="1"/>
</dbReference>
<dbReference type="GO" id="GO:0016740">
    <property type="term" value="F:transferase activity"/>
    <property type="evidence" value="ECO:0007669"/>
    <property type="project" value="UniProtKB-KW"/>
</dbReference>
<dbReference type="PROSITE" id="PS51729">
    <property type="entry name" value="GNAT_YJDJ"/>
    <property type="match status" value="1"/>
</dbReference>
<feature type="domain" description="N-acetyltransferase" evidence="1">
    <location>
        <begin position="6"/>
        <end position="93"/>
    </location>
</feature>
<accession>A0A0T5VTU2</accession>
<dbReference type="InterPro" id="IPR016181">
    <property type="entry name" value="Acyl_CoA_acyltransferase"/>
</dbReference>
<name>A0A0T5VTU2_9SPHI</name>
<reference evidence="2 3" key="1">
    <citation type="submission" date="2015-11" db="EMBL/GenBank/DDBJ databases">
        <title>Sequence of Pedobacter ginsenosidimutans.</title>
        <authorList>
            <person name="Carson E."/>
            <person name="Keyser V."/>
            <person name="Newman J."/>
            <person name="Miller J."/>
        </authorList>
    </citation>
    <scope>NUCLEOTIDE SEQUENCE [LARGE SCALE GENOMIC DNA]</scope>
    <source>
        <strain evidence="2 3">KACC 14530</strain>
    </source>
</reference>
<dbReference type="InterPro" id="IPR045057">
    <property type="entry name" value="Gcn5-rel_NAT"/>
</dbReference>
<dbReference type="EMBL" id="LMZQ01000003">
    <property type="protein sequence ID" value="KRT17240.1"/>
    <property type="molecule type" value="Genomic_DNA"/>
</dbReference>
<dbReference type="RefSeq" id="WP_057931474.1">
    <property type="nucleotide sequence ID" value="NZ_LMZQ01000003.1"/>
</dbReference>
<keyword evidence="2" id="KW-0808">Transferase</keyword>
<dbReference type="PANTHER" id="PTHR31435">
    <property type="entry name" value="PROTEIN NATD1"/>
    <property type="match status" value="1"/>
</dbReference>
<evidence type="ECO:0000259" key="1">
    <source>
        <dbReference type="PROSITE" id="PS51729"/>
    </source>
</evidence>
<dbReference type="SUPFAM" id="SSF55729">
    <property type="entry name" value="Acyl-CoA N-acyltransferases (Nat)"/>
    <property type="match status" value="1"/>
</dbReference>
<dbReference type="STRING" id="687842.ASU31_06110"/>
<protein>
    <submittedName>
        <fullName evidence="2">GNAT family acetyltransferase</fullName>
    </submittedName>
</protein>
<dbReference type="AlphaFoldDB" id="A0A0T5VTU2"/>
<gene>
    <name evidence="2" type="ORF">ASU31_06110</name>
</gene>
<dbReference type="InterPro" id="IPR031165">
    <property type="entry name" value="GNAT_YJDJ"/>
</dbReference>